<dbReference type="HOGENOM" id="CLU_1490010_0_0_1"/>
<dbReference type="OrthoDB" id="10434952at2759"/>
<reference evidence="3" key="1">
    <citation type="submission" date="2011-03" db="EMBL/GenBank/DDBJ databases">
        <title>The genome sequence of Vavraia culicis strain floridensis.</title>
        <authorList>
            <consortium name="The Broad Institute Genome Sequencing Platform"/>
            <person name="Cuomo C."/>
            <person name="Becnel J."/>
            <person name="Sanscrainte N."/>
            <person name="Young S.K."/>
            <person name="Zeng Q."/>
            <person name="Gargeya S."/>
            <person name="Fitzgerald M."/>
            <person name="Haas B."/>
            <person name="Abouelleil A."/>
            <person name="Alvarado L."/>
            <person name="Arachchi H.M."/>
            <person name="Berlin A."/>
            <person name="Chapman S.B."/>
            <person name="Gearin G."/>
            <person name="Goldberg J."/>
            <person name="Griggs A."/>
            <person name="Gujja S."/>
            <person name="Hansen M."/>
            <person name="Heiman D."/>
            <person name="Howarth C."/>
            <person name="Larimer J."/>
            <person name="Lui A."/>
            <person name="MacDonald P.J.P."/>
            <person name="McCowen C."/>
            <person name="Montmayeur A."/>
            <person name="Murphy C."/>
            <person name="Neiman D."/>
            <person name="Pearson M."/>
            <person name="Priest M."/>
            <person name="Roberts A."/>
            <person name="Saif S."/>
            <person name="Shea T."/>
            <person name="Sisk P."/>
            <person name="Stolte C."/>
            <person name="Sykes S."/>
            <person name="Wortman J."/>
            <person name="Nusbaum C."/>
            <person name="Birren B."/>
        </authorList>
    </citation>
    <scope>NUCLEOTIDE SEQUENCE [LARGE SCALE GENOMIC DNA]</scope>
    <source>
        <strain evidence="3">floridensis</strain>
    </source>
</reference>
<protein>
    <submittedName>
        <fullName evidence="2">Uncharacterized protein</fullName>
    </submittedName>
</protein>
<dbReference type="InParanoid" id="L2GWH7"/>
<evidence type="ECO:0000256" key="1">
    <source>
        <dbReference type="SAM" id="MobiDB-lite"/>
    </source>
</evidence>
<dbReference type="RefSeq" id="XP_008073471.1">
    <property type="nucleotide sequence ID" value="XM_008075280.1"/>
</dbReference>
<dbReference type="OMA" id="SNHERHA"/>
<evidence type="ECO:0000313" key="2">
    <source>
        <dbReference type="EMBL" id="ELA48026.1"/>
    </source>
</evidence>
<feature type="region of interest" description="Disordered" evidence="1">
    <location>
        <begin position="1"/>
        <end position="24"/>
    </location>
</feature>
<dbReference type="EMBL" id="GL877408">
    <property type="protein sequence ID" value="ELA48026.1"/>
    <property type="molecule type" value="Genomic_DNA"/>
</dbReference>
<dbReference type="GeneID" id="19878336"/>
<gene>
    <name evidence="2" type="ORF">VCUG_00449</name>
</gene>
<dbReference type="AlphaFoldDB" id="L2GWH7"/>
<dbReference type="VEuPathDB" id="MicrosporidiaDB:VCUG_00449"/>
<sequence length="222" mass="25907">MNNQPNNIRQTSINLSNHERHAEERDYHVRPTVLEVKLKFTQRSDRYTVDYEILKDLNILRIDEIVIAVDDGGAYGCRVLVVYPANYGDTCGGTGTRFSGDDYFNGRHYSDKECDTYRDKYCDKRGERYNNAFNHAYDSNDDLPLNFSDKDVPRSKNENSNKIHFLAEGQNEYNYNKQLKDTKHDGERMAYNSIFPYYTDKPVLDINLRKNSDNDENVNNGK</sequence>
<organism evidence="2 3">
    <name type="scientific">Vavraia culicis (isolate floridensis)</name>
    <name type="common">Microsporidian parasite</name>
    <dbReference type="NCBI Taxonomy" id="948595"/>
    <lineage>
        <taxon>Eukaryota</taxon>
        <taxon>Fungi</taxon>
        <taxon>Fungi incertae sedis</taxon>
        <taxon>Microsporidia</taxon>
        <taxon>Pleistophoridae</taxon>
        <taxon>Vavraia</taxon>
    </lineage>
</organism>
<name>L2GWH7_VAVCU</name>
<proteinExistence type="predicted"/>
<feature type="compositionally biased region" description="Polar residues" evidence="1">
    <location>
        <begin position="1"/>
        <end position="16"/>
    </location>
</feature>
<dbReference type="Proteomes" id="UP000011081">
    <property type="component" value="Unassembled WGS sequence"/>
</dbReference>
<evidence type="ECO:0000313" key="3">
    <source>
        <dbReference type="Proteomes" id="UP000011081"/>
    </source>
</evidence>
<accession>L2GWH7</accession>
<keyword evidence="3" id="KW-1185">Reference proteome</keyword>